<dbReference type="PROSITE" id="PS51257">
    <property type="entry name" value="PROKAR_LIPOPROTEIN"/>
    <property type="match status" value="1"/>
</dbReference>
<accession>A0A511RL22</accession>
<protein>
    <submittedName>
        <fullName evidence="1">Uncharacterized protein</fullName>
    </submittedName>
</protein>
<dbReference type="Proteomes" id="UP000321827">
    <property type="component" value="Unassembled WGS sequence"/>
</dbReference>
<gene>
    <name evidence="1" type="ORF">ODE01S_11910</name>
</gene>
<reference evidence="1 2" key="1">
    <citation type="submission" date="2019-07" db="EMBL/GenBank/DDBJ databases">
        <title>Whole genome shotgun sequence of Oceanithermus desulfurans NBRC 100063.</title>
        <authorList>
            <person name="Hosoyama A."/>
            <person name="Uohara A."/>
            <person name="Ohji S."/>
            <person name="Ichikawa N."/>
        </authorList>
    </citation>
    <scope>NUCLEOTIDE SEQUENCE [LARGE SCALE GENOMIC DNA]</scope>
    <source>
        <strain evidence="1 2">NBRC 100063</strain>
    </source>
</reference>
<evidence type="ECO:0000313" key="1">
    <source>
        <dbReference type="EMBL" id="GEM89757.1"/>
    </source>
</evidence>
<dbReference type="AlphaFoldDB" id="A0A511RL22"/>
<proteinExistence type="predicted"/>
<name>A0A511RL22_9DEIN</name>
<dbReference type="EMBL" id="BJXN01000007">
    <property type="protein sequence ID" value="GEM89757.1"/>
    <property type="molecule type" value="Genomic_DNA"/>
</dbReference>
<organism evidence="1 2">
    <name type="scientific">Oceanithermus desulfurans NBRC 100063</name>
    <dbReference type="NCBI Taxonomy" id="1227550"/>
    <lineage>
        <taxon>Bacteria</taxon>
        <taxon>Thermotogati</taxon>
        <taxon>Deinococcota</taxon>
        <taxon>Deinococci</taxon>
        <taxon>Thermales</taxon>
        <taxon>Thermaceae</taxon>
        <taxon>Oceanithermus</taxon>
    </lineage>
</organism>
<dbReference type="RefSeq" id="WP_147146865.1">
    <property type="nucleotide sequence ID" value="NZ_BJXN01000007.1"/>
</dbReference>
<sequence length="520" mass="52922">MNKITVVRLIRLSLFGVVALAFLFAISACGGQAPLKVSPETLSVTAGDGPTTFTAGGARGTVSWSLNPELGTISTTSGASTQYTPPIGVQSTQTVTLTASAGGQSASATITVNPHIANVSGVIREPWGAPQAGLRVLIPGHGLVTSNANGTFAVSNVIFPYQVIVETGSHAYVAYAGLNRADPTLITNHGAFSSSYSAGISGTVSGSGASGRAVGIDYESPGAMATTNIDSDGSGNTNFDVTASLASDSAHGALHALEWTKDADGNAKVFTAVGKSDAFTVADGGDFAGKDFSLNPFTSPNGHELSLTVTPYSGTAIYGVTAGVRFSEDSAGEILTATFSNPMTGAFTLTSPDIDEALLSVSVLLKNGSGALAGGAWFTVPTSSQALAMTVPEPPTLSEPANGASGIGPGSRFAWSSNLNPAPGYFLTIKQSPFEFSVITTAQSYELPDLSAFGESYSGSYDWGVTSFRAAPGAVQMDDLVTSSDSFSYMIKLVTGTIFGVPISHSGFLAVGPTRSFTCP</sequence>
<comment type="caution">
    <text evidence="1">The sequence shown here is derived from an EMBL/GenBank/DDBJ whole genome shotgun (WGS) entry which is preliminary data.</text>
</comment>
<evidence type="ECO:0000313" key="2">
    <source>
        <dbReference type="Proteomes" id="UP000321827"/>
    </source>
</evidence>